<feature type="domain" description="Cytochrome c" evidence="9">
    <location>
        <begin position="455"/>
        <end position="597"/>
    </location>
</feature>
<keyword evidence="5" id="KW-0560">Oxidoreductase</keyword>
<dbReference type="PROSITE" id="PS51007">
    <property type="entry name" value="CYTC"/>
    <property type="match status" value="2"/>
</dbReference>
<dbReference type="RefSeq" id="WP_377712653.1">
    <property type="nucleotide sequence ID" value="NZ_JBHTJM010000002.1"/>
</dbReference>
<dbReference type="InterPro" id="IPR009056">
    <property type="entry name" value="Cyt_c-like_dom"/>
</dbReference>
<feature type="chain" id="PRO_5046400593" evidence="8">
    <location>
        <begin position="25"/>
        <end position="604"/>
    </location>
</feature>
<keyword evidence="6 7" id="KW-0408">Iron</keyword>
<comment type="caution">
    <text evidence="10">The sequence shown here is derived from an EMBL/GenBank/DDBJ whole genome shotgun (WGS) entry which is preliminary data.</text>
</comment>
<sequence>MNLICNAKKGALLLSFFFLFVACKQEKNNTNYQSIKYISSLETFYKNNLENCLHYCKLIDSSVSKKENIKNYKNAKLAFKKTEAIMSFFNASLYKSLNRPNLPIVDEDDNAEKIIYPTGFQVVEELLSEDDLDITAIIQNRDNISNILKLELNNCSFKKIKDYHIIWAIQDNYLRIVSLGISGFDSPVLLQSLPETIASLEGVKELLTSYELKFSNSEIYKNQLSELNKAIASLQNQDFNKFDRYNFIKHHINPLLTLLKETSLDWKVSFPFDRKFANNTTNLFSKEAFNLHQFSPRYQKVTNNVVELGKELFNDSQLSSNNSLSCFSCHQPDKAFTDGQQFSTANNGAFVKRNSPTLLYSGLQAAQFYDARAASLENQILGVIKDKKEFHNNIDSLVLNLQNSLNYREKFKKVFNQEINSQNFRHAIATYVRTLSNFDSKFDKNMAGKENNLSQEEINGFNLFMGKAKCATCHFAPVFNGTVPPLYNESELEVLGIPNEAIWEKAIVDDDLGRYDLFKAKKKKHAFKTPTVRNSNQTAPYMHNGIYNTLEDVIKFYNVGGGVGIGIELENQTLPTDSLNLTERETKNIIAFLKSLDDEPYSNN</sequence>
<keyword evidence="3 7" id="KW-0479">Metal-binding</keyword>
<dbReference type="InterPro" id="IPR051395">
    <property type="entry name" value="Cytochrome_c_Peroxidase/MauG"/>
</dbReference>
<evidence type="ECO:0000256" key="4">
    <source>
        <dbReference type="ARBA" id="ARBA00022729"/>
    </source>
</evidence>
<dbReference type="GO" id="GO:0004601">
    <property type="term" value="F:peroxidase activity"/>
    <property type="evidence" value="ECO:0007669"/>
    <property type="project" value="UniProtKB-KW"/>
</dbReference>
<keyword evidence="10" id="KW-0575">Peroxidase</keyword>
<keyword evidence="11" id="KW-1185">Reference proteome</keyword>
<name>A0ABW3HYV2_9FLAO</name>
<evidence type="ECO:0000256" key="8">
    <source>
        <dbReference type="SAM" id="SignalP"/>
    </source>
</evidence>
<dbReference type="SUPFAM" id="SSF46626">
    <property type="entry name" value="Cytochrome c"/>
    <property type="match status" value="2"/>
</dbReference>
<feature type="domain" description="Cytochrome c" evidence="9">
    <location>
        <begin position="304"/>
        <end position="436"/>
    </location>
</feature>
<protein>
    <submittedName>
        <fullName evidence="10">Cytochrome-c peroxidase</fullName>
    </submittedName>
</protein>
<evidence type="ECO:0000256" key="2">
    <source>
        <dbReference type="ARBA" id="ARBA00022617"/>
    </source>
</evidence>
<evidence type="ECO:0000256" key="1">
    <source>
        <dbReference type="ARBA" id="ARBA00004196"/>
    </source>
</evidence>
<feature type="signal peptide" evidence="8">
    <location>
        <begin position="1"/>
        <end position="24"/>
    </location>
</feature>
<evidence type="ECO:0000256" key="5">
    <source>
        <dbReference type="ARBA" id="ARBA00023002"/>
    </source>
</evidence>
<dbReference type="PANTHER" id="PTHR30600">
    <property type="entry name" value="CYTOCHROME C PEROXIDASE-RELATED"/>
    <property type="match status" value="1"/>
</dbReference>
<organism evidence="10 11">
    <name type="scientific">Pseudofulvibacter geojedonensis</name>
    <dbReference type="NCBI Taxonomy" id="1123758"/>
    <lineage>
        <taxon>Bacteria</taxon>
        <taxon>Pseudomonadati</taxon>
        <taxon>Bacteroidota</taxon>
        <taxon>Flavobacteriia</taxon>
        <taxon>Flavobacteriales</taxon>
        <taxon>Flavobacteriaceae</taxon>
        <taxon>Pseudofulvibacter</taxon>
    </lineage>
</organism>
<keyword evidence="2 7" id="KW-0349">Heme</keyword>
<reference evidence="11" key="1">
    <citation type="journal article" date="2019" name="Int. J. Syst. Evol. Microbiol.">
        <title>The Global Catalogue of Microorganisms (GCM) 10K type strain sequencing project: providing services to taxonomists for standard genome sequencing and annotation.</title>
        <authorList>
            <consortium name="The Broad Institute Genomics Platform"/>
            <consortium name="The Broad Institute Genome Sequencing Center for Infectious Disease"/>
            <person name="Wu L."/>
            <person name="Ma J."/>
        </authorList>
    </citation>
    <scope>NUCLEOTIDE SEQUENCE [LARGE SCALE GENOMIC DNA]</scope>
    <source>
        <strain evidence="11">CCUG 62114</strain>
    </source>
</reference>
<dbReference type="Gene3D" id="1.10.760.10">
    <property type="entry name" value="Cytochrome c-like domain"/>
    <property type="match status" value="2"/>
</dbReference>
<dbReference type="InterPro" id="IPR004852">
    <property type="entry name" value="Di-haem_cyt_c_peroxidsae"/>
</dbReference>
<evidence type="ECO:0000313" key="10">
    <source>
        <dbReference type="EMBL" id="MFD0962711.1"/>
    </source>
</evidence>
<evidence type="ECO:0000259" key="9">
    <source>
        <dbReference type="PROSITE" id="PS51007"/>
    </source>
</evidence>
<proteinExistence type="predicted"/>
<evidence type="ECO:0000256" key="6">
    <source>
        <dbReference type="ARBA" id="ARBA00023004"/>
    </source>
</evidence>
<keyword evidence="4 8" id="KW-0732">Signal</keyword>
<dbReference type="Proteomes" id="UP001596997">
    <property type="component" value="Unassembled WGS sequence"/>
</dbReference>
<accession>A0ABW3HYV2</accession>
<dbReference type="PANTHER" id="PTHR30600:SF10">
    <property type="entry name" value="BLL6722 PROTEIN"/>
    <property type="match status" value="1"/>
</dbReference>
<evidence type="ECO:0000313" key="11">
    <source>
        <dbReference type="Proteomes" id="UP001596997"/>
    </source>
</evidence>
<evidence type="ECO:0000256" key="3">
    <source>
        <dbReference type="ARBA" id="ARBA00022723"/>
    </source>
</evidence>
<evidence type="ECO:0000256" key="7">
    <source>
        <dbReference type="PROSITE-ProRule" id="PRU00433"/>
    </source>
</evidence>
<dbReference type="EMBL" id="JBHTJM010000002">
    <property type="protein sequence ID" value="MFD0962711.1"/>
    <property type="molecule type" value="Genomic_DNA"/>
</dbReference>
<dbReference type="InterPro" id="IPR036909">
    <property type="entry name" value="Cyt_c-like_dom_sf"/>
</dbReference>
<gene>
    <name evidence="10" type="ORF">ACFQ1O_01685</name>
</gene>
<dbReference type="Pfam" id="PF03150">
    <property type="entry name" value="CCP_MauG"/>
    <property type="match status" value="1"/>
</dbReference>
<comment type="subcellular location">
    <subcellularLocation>
        <location evidence="1">Cell envelope</location>
    </subcellularLocation>
</comment>